<dbReference type="PROSITE" id="PS50878">
    <property type="entry name" value="RT_POL"/>
    <property type="match status" value="1"/>
</dbReference>
<dbReference type="PANTHER" id="PTHR34047">
    <property type="entry name" value="NUCLEAR INTRON MATURASE 1, MITOCHONDRIAL-RELATED"/>
    <property type="match status" value="1"/>
</dbReference>
<dbReference type="PANTHER" id="PTHR34047:SF8">
    <property type="entry name" value="PROTEIN YKFC"/>
    <property type="match status" value="1"/>
</dbReference>
<name>X0U6W2_9ZZZZ</name>
<sequence length="222" mass="25336">MGDTQRSQTVSTKLQRIAEQASRYPEMVFTSLMHNIDKEFLFEAYRRTRKDRAPGVDGVTAQEYAQNLEENLKDLHERMRSGRYKAPPVKRAWIEKEDKSRRPIGIPEFEDKIVQRAVTMILGAVYEQDFLDVSHGFREGHSPHGALGMLRQQCMAMNIGWIVDADVSGFFDNLDHNKLREIIKQRVKDGGILRFIGKWLNAGVVEGETLSYPEKGTPQGGV</sequence>
<evidence type="ECO:0000313" key="2">
    <source>
        <dbReference type="EMBL" id="GAG01310.1"/>
    </source>
</evidence>
<dbReference type="AlphaFoldDB" id="X0U6W2"/>
<dbReference type="InterPro" id="IPR000477">
    <property type="entry name" value="RT_dom"/>
</dbReference>
<protein>
    <recommendedName>
        <fullName evidence="1">Reverse transcriptase domain-containing protein</fullName>
    </recommendedName>
</protein>
<dbReference type="CDD" id="cd01651">
    <property type="entry name" value="RT_G2_intron"/>
    <property type="match status" value="1"/>
</dbReference>
<evidence type="ECO:0000259" key="1">
    <source>
        <dbReference type="PROSITE" id="PS50878"/>
    </source>
</evidence>
<proteinExistence type="predicted"/>
<dbReference type="InterPro" id="IPR051083">
    <property type="entry name" value="GrpII_Intron_Splice-Mob/Def"/>
</dbReference>
<dbReference type="Pfam" id="PF00078">
    <property type="entry name" value="RVT_1"/>
    <property type="match status" value="1"/>
</dbReference>
<dbReference type="InterPro" id="IPR043502">
    <property type="entry name" value="DNA/RNA_pol_sf"/>
</dbReference>
<dbReference type="EMBL" id="BARS01026490">
    <property type="protein sequence ID" value="GAG01310.1"/>
    <property type="molecule type" value="Genomic_DNA"/>
</dbReference>
<feature type="domain" description="Reverse transcriptase" evidence="1">
    <location>
        <begin position="75"/>
        <end position="222"/>
    </location>
</feature>
<gene>
    <name evidence="2" type="ORF">S01H1_41739</name>
</gene>
<dbReference type="SUPFAM" id="SSF56672">
    <property type="entry name" value="DNA/RNA polymerases"/>
    <property type="match status" value="1"/>
</dbReference>
<comment type="caution">
    <text evidence="2">The sequence shown here is derived from an EMBL/GenBank/DDBJ whole genome shotgun (WGS) entry which is preliminary data.</text>
</comment>
<feature type="non-terminal residue" evidence="2">
    <location>
        <position position="222"/>
    </location>
</feature>
<reference evidence="2" key="1">
    <citation type="journal article" date="2014" name="Front. Microbiol.">
        <title>High frequency of phylogenetically diverse reductive dehalogenase-homologous genes in deep subseafloor sedimentary metagenomes.</title>
        <authorList>
            <person name="Kawai M."/>
            <person name="Futagami T."/>
            <person name="Toyoda A."/>
            <person name="Takaki Y."/>
            <person name="Nishi S."/>
            <person name="Hori S."/>
            <person name="Arai W."/>
            <person name="Tsubouchi T."/>
            <person name="Morono Y."/>
            <person name="Uchiyama I."/>
            <person name="Ito T."/>
            <person name="Fujiyama A."/>
            <person name="Inagaki F."/>
            <person name="Takami H."/>
        </authorList>
    </citation>
    <scope>NUCLEOTIDE SEQUENCE</scope>
    <source>
        <strain evidence="2">Expedition CK06-06</strain>
    </source>
</reference>
<organism evidence="2">
    <name type="scientific">marine sediment metagenome</name>
    <dbReference type="NCBI Taxonomy" id="412755"/>
    <lineage>
        <taxon>unclassified sequences</taxon>
        <taxon>metagenomes</taxon>
        <taxon>ecological metagenomes</taxon>
    </lineage>
</organism>
<accession>X0U6W2</accession>